<evidence type="ECO:0000256" key="4">
    <source>
        <dbReference type="ARBA" id="ARBA00022776"/>
    </source>
</evidence>
<organism evidence="7 8">
    <name type="scientific">Cloeon dipterum</name>
    <dbReference type="NCBI Taxonomy" id="197152"/>
    <lineage>
        <taxon>Eukaryota</taxon>
        <taxon>Metazoa</taxon>
        <taxon>Ecdysozoa</taxon>
        <taxon>Arthropoda</taxon>
        <taxon>Hexapoda</taxon>
        <taxon>Insecta</taxon>
        <taxon>Pterygota</taxon>
        <taxon>Palaeoptera</taxon>
        <taxon>Ephemeroptera</taxon>
        <taxon>Pisciforma</taxon>
        <taxon>Baetidae</taxon>
        <taxon>Cloeon</taxon>
    </lineage>
</organism>
<keyword evidence="8" id="KW-1185">Reference proteome</keyword>
<dbReference type="InterPro" id="IPR026182">
    <property type="entry name" value="ANAPC15"/>
</dbReference>
<dbReference type="OrthoDB" id="6362917at2759"/>
<dbReference type="EMBL" id="CADEPI010000360">
    <property type="protein sequence ID" value="CAB3384594.1"/>
    <property type="molecule type" value="Genomic_DNA"/>
</dbReference>
<evidence type="ECO:0000256" key="6">
    <source>
        <dbReference type="SAM" id="MobiDB-lite"/>
    </source>
</evidence>
<feature type="region of interest" description="Disordered" evidence="6">
    <location>
        <begin position="80"/>
        <end position="149"/>
    </location>
</feature>
<evidence type="ECO:0000313" key="7">
    <source>
        <dbReference type="EMBL" id="CAB3384594.1"/>
    </source>
</evidence>
<reference evidence="7 8" key="1">
    <citation type="submission" date="2020-04" db="EMBL/GenBank/DDBJ databases">
        <authorList>
            <person name="Alioto T."/>
            <person name="Alioto T."/>
            <person name="Gomez Garrido J."/>
        </authorList>
    </citation>
    <scope>NUCLEOTIDE SEQUENCE [LARGE SCALE GENOMIC DNA]</scope>
</reference>
<keyword evidence="4" id="KW-0498">Mitosis</keyword>
<dbReference type="GO" id="GO:0090266">
    <property type="term" value="P:regulation of mitotic cell cycle spindle assembly checkpoint"/>
    <property type="evidence" value="ECO:0007669"/>
    <property type="project" value="InterPro"/>
</dbReference>
<gene>
    <name evidence="7" type="ORF">CLODIP_2_CD10281</name>
</gene>
<dbReference type="Pfam" id="PF15243">
    <property type="entry name" value="ANAPC15"/>
    <property type="match status" value="1"/>
</dbReference>
<dbReference type="Proteomes" id="UP000494165">
    <property type="component" value="Unassembled WGS sequence"/>
</dbReference>
<comment type="caution">
    <text evidence="7">The sequence shown here is derived from an EMBL/GenBank/DDBJ whole genome shotgun (WGS) entry which is preliminary data.</text>
</comment>
<dbReference type="AlphaFoldDB" id="A0A8S1DUB9"/>
<comment type="similarity">
    <text evidence="2">Belongs to the APC15 family.</text>
</comment>
<dbReference type="PANTHER" id="PTHR22526:SF2">
    <property type="entry name" value="ANAPHASE PROMOTING COMPLEX C SUBUNIT 15, PSEUDOGENE-RELATED"/>
    <property type="match status" value="1"/>
</dbReference>
<evidence type="ECO:0000256" key="5">
    <source>
        <dbReference type="ARBA" id="ARBA00023306"/>
    </source>
</evidence>
<feature type="compositionally biased region" description="Acidic residues" evidence="6">
    <location>
        <begin position="99"/>
        <end position="131"/>
    </location>
</feature>
<accession>A0A8S1DUB9</accession>
<comment type="pathway">
    <text evidence="1">Protein modification; protein ubiquitination.</text>
</comment>
<evidence type="ECO:0000256" key="1">
    <source>
        <dbReference type="ARBA" id="ARBA00004906"/>
    </source>
</evidence>
<dbReference type="PANTHER" id="PTHR22526">
    <property type="entry name" value="ANAPHASE PROMOTING COMPLEX C SUBUNIT 15, PSEUDOGENE-RELATED"/>
    <property type="match status" value="1"/>
</dbReference>
<sequence>MIDSTVRPVCIGRQLPKRIFRFRGRFFGRTVYAEPKMDLFPIKLSLKPRLVDPLWFSVDKPCDEEAEIFAMEQELSATLESIANKDSDAPVFGKSNSEQMEEIEEDEEEEEEEDNDSDSRGEDEEEEDLDLDHDHMDLTYEHADSPEET</sequence>
<dbReference type="GO" id="GO:0005680">
    <property type="term" value="C:anaphase-promoting complex"/>
    <property type="evidence" value="ECO:0007669"/>
    <property type="project" value="InterPro"/>
</dbReference>
<evidence type="ECO:0000256" key="2">
    <source>
        <dbReference type="ARBA" id="ARBA00009618"/>
    </source>
</evidence>
<name>A0A8S1DUB9_9INSE</name>
<protein>
    <submittedName>
        <fullName evidence="7">Uncharacterized protein</fullName>
    </submittedName>
</protein>
<proteinExistence type="inferred from homology"/>
<evidence type="ECO:0000256" key="3">
    <source>
        <dbReference type="ARBA" id="ARBA00022618"/>
    </source>
</evidence>
<evidence type="ECO:0000313" key="8">
    <source>
        <dbReference type="Proteomes" id="UP000494165"/>
    </source>
</evidence>
<keyword evidence="3" id="KW-0132">Cell division</keyword>
<keyword evidence="5" id="KW-0131">Cell cycle</keyword>
<dbReference type="GO" id="GO:0051301">
    <property type="term" value="P:cell division"/>
    <property type="evidence" value="ECO:0007669"/>
    <property type="project" value="UniProtKB-KW"/>
</dbReference>
<feature type="compositionally biased region" description="Basic and acidic residues" evidence="6">
    <location>
        <begin position="132"/>
        <end position="149"/>
    </location>
</feature>